<dbReference type="InterPro" id="IPR001810">
    <property type="entry name" value="F-box_dom"/>
</dbReference>
<dbReference type="SUPFAM" id="SSF81383">
    <property type="entry name" value="F-box domain"/>
    <property type="match status" value="1"/>
</dbReference>
<dbReference type="Proteomes" id="UP000663760">
    <property type="component" value="Chromosome 10"/>
</dbReference>
<evidence type="ECO:0000313" key="3">
    <source>
        <dbReference type="EMBL" id="CAA2627453.1"/>
    </source>
</evidence>
<evidence type="ECO:0000256" key="1">
    <source>
        <dbReference type="SAM" id="MobiDB-lite"/>
    </source>
</evidence>
<proteinExistence type="predicted"/>
<dbReference type="EMBL" id="LR743597">
    <property type="protein sequence ID" value="CAA2627453.1"/>
    <property type="molecule type" value="Genomic_DNA"/>
</dbReference>
<keyword evidence="5" id="KW-1185">Reference proteome</keyword>
<feature type="domain" description="F-box" evidence="2">
    <location>
        <begin position="105"/>
        <end position="153"/>
    </location>
</feature>
<dbReference type="OrthoDB" id="514005at2759"/>
<dbReference type="AlphaFoldDB" id="A0A7I8JB74"/>
<evidence type="ECO:0000313" key="4">
    <source>
        <dbReference type="EMBL" id="CAA7403512.1"/>
    </source>
</evidence>
<evidence type="ECO:0000259" key="2">
    <source>
        <dbReference type="PROSITE" id="PS50181"/>
    </source>
</evidence>
<accession>A0A7I8JB74</accession>
<dbReference type="PANTHER" id="PTHR34049:SF2">
    <property type="entry name" value="F-BOX DOMAIN CONTAINING PROTEIN, EXPRESSED"/>
    <property type="match status" value="1"/>
</dbReference>
<dbReference type="EMBL" id="LR746273">
    <property type="protein sequence ID" value="CAA7403512.1"/>
    <property type="molecule type" value="Genomic_DNA"/>
</dbReference>
<protein>
    <recommendedName>
        <fullName evidence="2">F-box domain-containing protein</fullName>
    </recommendedName>
</protein>
<feature type="region of interest" description="Disordered" evidence="1">
    <location>
        <begin position="178"/>
        <end position="198"/>
    </location>
</feature>
<organism evidence="3">
    <name type="scientific">Spirodela intermedia</name>
    <name type="common">Intermediate duckweed</name>
    <dbReference type="NCBI Taxonomy" id="51605"/>
    <lineage>
        <taxon>Eukaryota</taxon>
        <taxon>Viridiplantae</taxon>
        <taxon>Streptophyta</taxon>
        <taxon>Embryophyta</taxon>
        <taxon>Tracheophyta</taxon>
        <taxon>Spermatophyta</taxon>
        <taxon>Magnoliopsida</taxon>
        <taxon>Liliopsida</taxon>
        <taxon>Araceae</taxon>
        <taxon>Lemnoideae</taxon>
        <taxon>Spirodela</taxon>
    </lineage>
</organism>
<sequence length="263" mass="29621">MAFKQKKRVRKTKNKYLKPGALAQIRYNRATTKPCTDIGKKRVVLHSKEAKIGLLRQTQLDIDITPVTSPDRNIFGTAARLADGNRSYKSPVTPKTPMATECDSMSRLESLPMDLLVKILCHLHHDQLKAVFHVSQKIRKAVLLARQYHFNYTTPDRSRQEMLNTKTPLPTEHWPFISKGDGNGGWGPNPRTPKAPRHGPCPPRVHLMDVSQIAAVLFQESALPSRLRVPPGLPKPICKSVASTRVLFYEDELCQAVAQNKLH</sequence>
<dbReference type="InterPro" id="IPR036047">
    <property type="entry name" value="F-box-like_dom_sf"/>
</dbReference>
<name>A0A7I8JB74_SPIIN</name>
<dbReference type="PROSITE" id="PS50181">
    <property type="entry name" value="FBOX"/>
    <property type="match status" value="1"/>
</dbReference>
<reference evidence="3" key="1">
    <citation type="submission" date="2019-12" db="EMBL/GenBank/DDBJ databases">
        <authorList>
            <person name="Scholz U."/>
            <person name="Mascher M."/>
            <person name="Fiebig A."/>
        </authorList>
    </citation>
    <scope>NUCLEOTIDE SEQUENCE</scope>
</reference>
<gene>
    <name evidence="3" type="ORF">SI7747_10013106</name>
    <name evidence="4" type="ORF">SI8410_10014190</name>
</gene>
<evidence type="ECO:0000313" key="5">
    <source>
        <dbReference type="Proteomes" id="UP000663760"/>
    </source>
</evidence>
<dbReference type="PANTHER" id="PTHR34049">
    <property type="entry name" value="F-BOX PROTEIN SKIP27"/>
    <property type="match status" value="1"/>
</dbReference>
<dbReference type="InterPro" id="IPR045286">
    <property type="entry name" value="FBS1-like"/>
</dbReference>